<dbReference type="NCBIfam" id="TIGR01665">
    <property type="entry name" value="put_anti_recept"/>
    <property type="match status" value="1"/>
</dbReference>
<dbReference type="InterPro" id="IPR007119">
    <property type="entry name" value="Phage_tail_spike_N"/>
</dbReference>
<dbReference type="RefSeq" id="WP_232339730.1">
    <property type="nucleotide sequence ID" value="NZ_CP015250.1"/>
</dbReference>
<reference evidence="2 3" key="1">
    <citation type="submission" date="2016-02" db="EMBL/GenBank/DDBJ databases">
        <title>Comparative analysis of three nematocidal Bacillus thuringiensis strains.</title>
        <authorList>
            <person name="Hollensteiner J."/>
            <person name="Kloesener M."/>
            <person name="Bunk B."/>
            <person name="Sproeer C."/>
            <person name="Rosenstiel P."/>
            <person name="Schulte-Iserlohe R."/>
            <person name="Schulenburg H."/>
            <person name="Liesegang H."/>
        </authorList>
    </citation>
    <scope>NUCLEOTIDE SEQUENCE [LARGE SCALE GENOMIC DNA]</scope>
    <source>
        <strain evidence="2 3">Bt18247</strain>
    </source>
</reference>
<dbReference type="EMBL" id="CP015250">
    <property type="protein sequence ID" value="AOM08945.1"/>
    <property type="molecule type" value="Genomic_DNA"/>
</dbReference>
<evidence type="ECO:0000313" key="3">
    <source>
        <dbReference type="Proteomes" id="UP000192743"/>
    </source>
</evidence>
<organism evidence="2 3">
    <name type="scientific">Bacillus thuringiensis Bt18247</name>
    <dbReference type="NCBI Taxonomy" id="1423143"/>
    <lineage>
        <taxon>Bacteria</taxon>
        <taxon>Bacillati</taxon>
        <taxon>Bacillota</taxon>
        <taxon>Bacilli</taxon>
        <taxon>Bacillales</taxon>
        <taxon>Bacillaceae</taxon>
        <taxon>Bacillus</taxon>
        <taxon>Bacillus cereus group</taxon>
    </lineage>
</organism>
<sequence>MITLYKPTETDFTHNGIGILDDNIYDAVIEEELNGLYVLSFKYPLFAPHGLEIGGQCLIKAPTPDGNQLFRVARPAPSMGELNVFCYHVFYDLVDNLIEDTFIQEKGGQAALQQMKERMQYSTNFNFISDISTIASSRLVGKNPVEAILDNSQDNSFLSRWGGELKRDNFTVHMLRERGRDRGVVIQHKKDLLGYESDVDWTNVITRMMPKGFDGLLLPEKYVESYNASKYIKPKIRVVEFDHIKAAVGDYADDEDAVPLPQAYQMLRDAAKKMYDEQHVDFPKATYKVEFQELSQTEEYKDLAVLQRVYMGDTVTVIHEEDGFEIEAKVNHYKYDPINEEYIELTLGNFKESFVDITGRVDNVENNFNDIRDSVNGIKNNVKGMEKSILEQARENATNLINSGFGGHVRIYPERILIMDTADERTAKKVWQWNINGFGYSSTGINGPYNTAITMDGRIVADFITTGTLNGNLVRGGEIVGSTIRTDNGSTYVNLQKQFIRLMESNKNRLFIGYYNRSSDNQIQPTILMHDDIDTNTFKDGTLAMSQFPNTAKTVWNGSVGIVKGKETDGTAHYASRINFDTSGDFVVNNDRNAIMNSKQGFTVNSDGQFTTDTFRTRIESTDNIDVISGGKLWMGSDLSTNIVAGQNTVITSGVGISQYANGGSYWVESQNGTTFTVKNPTSSFWVDAPKAVFKCGLTANGINVYDNWVDSTGSIRYMNGAKGWGFYGHIGSPGWAYFTLS</sequence>
<proteinExistence type="predicted"/>
<evidence type="ECO:0000313" key="2">
    <source>
        <dbReference type="EMBL" id="AOM08945.1"/>
    </source>
</evidence>
<name>A0A9W3X6R5_BACTU</name>
<accession>A0A9W3X6R5</accession>
<protein>
    <submittedName>
        <fullName evidence="2">Phage endopeptidase</fullName>
    </submittedName>
</protein>
<evidence type="ECO:0000259" key="1">
    <source>
        <dbReference type="Pfam" id="PF06605"/>
    </source>
</evidence>
<dbReference type="AlphaFoldDB" id="A0A9W3X6R5"/>
<dbReference type="Proteomes" id="UP000192743">
    <property type="component" value="Chromosome"/>
</dbReference>
<dbReference type="InterPro" id="IPR010572">
    <property type="entry name" value="Tail_dom"/>
</dbReference>
<gene>
    <name evidence="2" type="ORF">BTI247_04920</name>
</gene>
<dbReference type="Pfam" id="PF06605">
    <property type="entry name" value="Prophage_tail"/>
    <property type="match status" value="1"/>
</dbReference>
<feature type="domain" description="Tail spike" evidence="1">
    <location>
        <begin position="90"/>
        <end position="358"/>
    </location>
</feature>